<dbReference type="Pfam" id="PF07653">
    <property type="entry name" value="SH3_2"/>
    <property type="match status" value="1"/>
</dbReference>
<dbReference type="PROSITE" id="PS50002">
    <property type="entry name" value="SH3"/>
    <property type="match status" value="1"/>
</dbReference>
<dbReference type="InterPro" id="IPR027267">
    <property type="entry name" value="AH/BAR_dom_sf"/>
</dbReference>
<dbReference type="Gene3D" id="1.20.1270.60">
    <property type="entry name" value="Arfaptin homology (AH) domain/BAR domain"/>
    <property type="match status" value="1"/>
</dbReference>
<dbReference type="SUPFAM" id="SSF103657">
    <property type="entry name" value="BAR/IMD domain-like"/>
    <property type="match status" value="1"/>
</dbReference>
<dbReference type="RefSeq" id="XP_004364639.1">
    <property type="nucleotide sequence ID" value="XM_004364582.2"/>
</dbReference>
<dbReference type="Proteomes" id="UP000008743">
    <property type="component" value="Unassembled WGS sequence"/>
</dbReference>
<sequence length="862" mass="91784">MGDRQPPIPAPKPANLKHHLSKRAQQLQQLVAEKMLDRTKTSLDVDASTQKLDAARGALDEMVRAAARETDLTKPLQTYAQSLPLESTLAQMLLLVAESQAELERAHEDFRVTNNSSFIDRQRTQIRLAQELVEAHAQLDRDRLYYDAKKNALQTTPPGKQQDRRSAKVTALRAQLDERVQRYNNQAVTYLQGLEVDQMQGLLALLTNQHSYHQRATLATEAAIRKLVLGSRMSSTLNSDTPTIQSILGDQRRVPVSPLCKGVAVISHARLNPQDLAFERGQTVFILRADLPNSTAEGMTVDGRIGVFPFDCVNVHGKAVSPSSAQLPPLPAYRPMQDLSETFHHSHGKHQSGATLAVPVGYSASTSSNSSTGSGVEPSAPPAEVYAAQTPYSNQGTVEPSYSTPSSQPQSTTQQRRPSASLLVPPTCPAPAPPPGSAAAASSSSSSSVPAPTPAASTTGISPEAKPHRPPRQPGQGMAPVAAQAAPPRPTAPKPVTQTSATSVAPASSSSVPAPNPFLTQEAAERQRQHIDMRILGTKQGVESSKINPFLTDAELMQLEGNARQQPVPRTQQAATSASPVAAARPPAGAQRRAPPPPPLSTLLETPAASRTDAPVASHKPVPARPSQAAIAAAFDAYGPTPASKMPSTSYLDIGAADQQANKAAADPLTSMIDSVLASLRQSISELDRAAAAPPNLLAAVFSERLKDERGNLVCKVIDQADRVVTLCEGLVSHVAAAVKTAPGALDSSNDALISSVYMTKNYTTNMLVDLRELLATVGGTTERQQIVQCIRALVENVMGVVQSVRQVHVRSSEAATALQREIAQKHSTRLRDAVAGLMDALCNAPPPSPTISQKRRVSREE</sequence>
<evidence type="ECO:0000256" key="3">
    <source>
        <dbReference type="SAM" id="MobiDB-lite"/>
    </source>
</evidence>
<proteinExistence type="predicted"/>
<evidence type="ECO:0000259" key="4">
    <source>
        <dbReference type="PROSITE" id="PS50002"/>
    </source>
</evidence>
<dbReference type="SUPFAM" id="SSF50044">
    <property type="entry name" value="SH3-domain"/>
    <property type="match status" value="1"/>
</dbReference>
<feature type="domain" description="SH3" evidence="4">
    <location>
        <begin position="257"/>
        <end position="318"/>
    </location>
</feature>
<evidence type="ECO:0000256" key="2">
    <source>
        <dbReference type="PROSITE-ProRule" id="PRU00192"/>
    </source>
</evidence>
<dbReference type="InterPro" id="IPR001452">
    <property type="entry name" value="SH3_domain"/>
</dbReference>
<feature type="compositionally biased region" description="Low complexity" evidence="3">
    <location>
        <begin position="437"/>
        <end position="459"/>
    </location>
</feature>
<feature type="region of interest" description="Disordered" evidence="3">
    <location>
        <begin position="361"/>
        <end position="517"/>
    </location>
</feature>
<organism evidence="5 6">
    <name type="scientific">Capsaspora owczarzaki (strain ATCC 30864)</name>
    <dbReference type="NCBI Taxonomy" id="595528"/>
    <lineage>
        <taxon>Eukaryota</taxon>
        <taxon>Filasterea</taxon>
        <taxon>Capsaspora</taxon>
    </lineage>
</organism>
<evidence type="ECO:0000313" key="5">
    <source>
        <dbReference type="EMBL" id="KJE90460.1"/>
    </source>
</evidence>
<name>A0A0D2WJY4_CAPO3</name>
<dbReference type="InParanoid" id="A0A0D2WJY4"/>
<dbReference type="EMBL" id="KE346361">
    <property type="protein sequence ID" value="KJE90460.1"/>
    <property type="molecule type" value="Genomic_DNA"/>
</dbReference>
<feature type="compositionally biased region" description="Low complexity" evidence="3">
    <location>
        <begin position="494"/>
        <end position="513"/>
    </location>
</feature>
<protein>
    <recommendedName>
        <fullName evidence="4">SH3 domain-containing protein</fullName>
    </recommendedName>
</protein>
<evidence type="ECO:0000256" key="1">
    <source>
        <dbReference type="ARBA" id="ARBA00022443"/>
    </source>
</evidence>
<dbReference type="PhylomeDB" id="A0A0D2WJY4"/>
<keyword evidence="1 2" id="KW-0728">SH3 domain</keyword>
<accession>A0A0D2WJY4</accession>
<gene>
    <name evidence="5" type="ORF">CAOG_001771</name>
</gene>
<reference evidence="6" key="1">
    <citation type="submission" date="2011-02" db="EMBL/GenBank/DDBJ databases">
        <title>The Genome Sequence of Capsaspora owczarzaki ATCC 30864.</title>
        <authorList>
            <person name="Russ C."/>
            <person name="Cuomo C."/>
            <person name="Burger G."/>
            <person name="Gray M.W."/>
            <person name="Holland P.W.H."/>
            <person name="King N."/>
            <person name="Lang F.B.F."/>
            <person name="Roger A.J."/>
            <person name="Ruiz-Trillo I."/>
            <person name="Young S.K."/>
            <person name="Zeng Q."/>
            <person name="Gargeya S."/>
            <person name="Alvarado L."/>
            <person name="Berlin A."/>
            <person name="Chapman S.B."/>
            <person name="Chen Z."/>
            <person name="Freedman E."/>
            <person name="Gellesch M."/>
            <person name="Goldberg J."/>
            <person name="Griggs A."/>
            <person name="Gujja S."/>
            <person name="Heilman E."/>
            <person name="Heiman D."/>
            <person name="Howarth C."/>
            <person name="Mehta T."/>
            <person name="Neiman D."/>
            <person name="Pearson M."/>
            <person name="Roberts A."/>
            <person name="Saif S."/>
            <person name="Shea T."/>
            <person name="Shenoy N."/>
            <person name="Sisk P."/>
            <person name="Stolte C."/>
            <person name="Sykes S."/>
            <person name="White J."/>
            <person name="Yandava C."/>
            <person name="Haas B."/>
            <person name="Nusbaum C."/>
            <person name="Birren B."/>
        </authorList>
    </citation>
    <scope>NUCLEOTIDE SEQUENCE</scope>
    <source>
        <strain evidence="6">ATCC 30864</strain>
    </source>
</reference>
<feature type="region of interest" description="Disordered" evidence="3">
    <location>
        <begin position="563"/>
        <end position="625"/>
    </location>
</feature>
<feature type="compositionally biased region" description="Low complexity" evidence="3">
    <location>
        <begin position="363"/>
        <end position="375"/>
    </location>
</feature>
<dbReference type="STRING" id="595528.A0A0D2WJY4"/>
<keyword evidence="6" id="KW-1185">Reference proteome</keyword>
<dbReference type="AlphaFoldDB" id="A0A0D2WJY4"/>
<feature type="compositionally biased region" description="Low complexity" evidence="3">
    <location>
        <begin position="572"/>
        <end position="593"/>
    </location>
</feature>
<feature type="compositionally biased region" description="Pro residues" evidence="3">
    <location>
        <begin position="426"/>
        <end position="436"/>
    </location>
</feature>
<evidence type="ECO:0000313" key="6">
    <source>
        <dbReference type="Proteomes" id="UP000008743"/>
    </source>
</evidence>
<dbReference type="InterPro" id="IPR036028">
    <property type="entry name" value="SH3-like_dom_sf"/>
</dbReference>
<feature type="compositionally biased region" description="Low complexity" evidence="3">
    <location>
        <begin position="400"/>
        <end position="419"/>
    </location>
</feature>